<accession>A0A9P6T6P7</accession>
<dbReference type="AlphaFoldDB" id="A0A9P6T6P7"/>
<dbReference type="EMBL" id="MU167395">
    <property type="protein sequence ID" value="KAG0141232.1"/>
    <property type="molecule type" value="Genomic_DNA"/>
</dbReference>
<gene>
    <name evidence="1" type="ORF">CROQUDRAFT_298818</name>
</gene>
<reference evidence="1" key="1">
    <citation type="submission" date="2013-11" db="EMBL/GenBank/DDBJ databases">
        <title>Genome sequence of the fusiform rust pathogen reveals effectors for host alternation and coevolution with pine.</title>
        <authorList>
            <consortium name="DOE Joint Genome Institute"/>
            <person name="Smith K."/>
            <person name="Pendleton A."/>
            <person name="Kubisiak T."/>
            <person name="Anderson C."/>
            <person name="Salamov A."/>
            <person name="Aerts A."/>
            <person name="Riley R."/>
            <person name="Clum A."/>
            <person name="Lindquist E."/>
            <person name="Ence D."/>
            <person name="Campbell M."/>
            <person name="Kronenberg Z."/>
            <person name="Feau N."/>
            <person name="Dhillon B."/>
            <person name="Hamelin R."/>
            <person name="Burleigh J."/>
            <person name="Smith J."/>
            <person name="Yandell M."/>
            <person name="Nelson C."/>
            <person name="Grigoriev I."/>
            <person name="Davis J."/>
        </authorList>
    </citation>
    <scope>NUCLEOTIDE SEQUENCE</scope>
    <source>
        <strain evidence="1">G11</strain>
    </source>
</reference>
<dbReference type="Proteomes" id="UP000886653">
    <property type="component" value="Unassembled WGS sequence"/>
</dbReference>
<comment type="caution">
    <text evidence="1">The sequence shown here is derived from an EMBL/GenBank/DDBJ whole genome shotgun (WGS) entry which is preliminary data.</text>
</comment>
<name>A0A9P6T6P7_9BASI</name>
<organism evidence="1 2">
    <name type="scientific">Cronartium quercuum f. sp. fusiforme G11</name>
    <dbReference type="NCBI Taxonomy" id="708437"/>
    <lineage>
        <taxon>Eukaryota</taxon>
        <taxon>Fungi</taxon>
        <taxon>Dikarya</taxon>
        <taxon>Basidiomycota</taxon>
        <taxon>Pucciniomycotina</taxon>
        <taxon>Pucciniomycetes</taxon>
        <taxon>Pucciniales</taxon>
        <taxon>Coleosporiaceae</taxon>
        <taxon>Cronartium</taxon>
    </lineage>
</organism>
<sequence length="191" mass="21518">MFRTIYIVFALQAFSTISRPTPQIGSLITVDTLPKTLKFSILIDWNQGQLYNAEDQSVLLTKPGTTQNTIEITSPKGDIARTVNLSGDSKSCDPVTYKLSNTRSFKFQNDVWSLNNSDQEGWGNFQFHPTSPSSLLGEIKTIESPMYTVAKITTSNNEYVIKYSEIYEIDELYLTALMIVVDKYEKKCGSN</sequence>
<protein>
    <submittedName>
        <fullName evidence="1">Uncharacterized protein</fullName>
    </submittedName>
</protein>
<proteinExistence type="predicted"/>
<evidence type="ECO:0000313" key="2">
    <source>
        <dbReference type="Proteomes" id="UP000886653"/>
    </source>
</evidence>
<keyword evidence="2" id="KW-1185">Reference proteome</keyword>
<evidence type="ECO:0000313" key="1">
    <source>
        <dbReference type="EMBL" id="KAG0141232.1"/>
    </source>
</evidence>